<dbReference type="PROSITE" id="PS01103">
    <property type="entry name" value="ASD"/>
    <property type="match status" value="1"/>
</dbReference>
<dbReference type="SUPFAM" id="SSF55347">
    <property type="entry name" value="Glyceraldehyde-3-phosphate dehydrogenase-like, C-terminal domain"/>
    <property type="match status" value="1"/>
</dbReference>
<dbReference type="Gene3D" id="3.30.360.10">
    <property type="entry name" value="Dihydrodipicolinate Reductase, domain 2"/>
    <property type="match status" value="1"/>
</dbReference>
<comment type="catalytic activity">
    <reaction evidence="15">
        <text>L-aspartate 4-semialdehyde + phosphate + NADP(+) = 4-phospho-L-aspartate + NADPH + H(+)</text>
        <dbReference type="Rhea" id="RHEA:24284"/>
        <dbReference type="ChEBI" id="CHEBI:15378"/>
        <dbReference type="ChEBI" id="CHEBI:43474"/>
        <dbReference type="ChEBI" id="CHEBI:57535"/>
        <dbReference type="ChEBI" id="CHEBI:57783"/>
        <dbReference type="ChEBI" id="CHEBI:58349"/>
        <dbReference type="ChEBI" id="CHEBI:537519"/>
        <dbReference type="EC" id="1.2.1.11"/>
    </reaction>
</comment>
<evidence type="ECO:0000256" key="17">
    <source>
        <dbReference type="PIRSR" id="PIRSR000148-1"/>
    </source>
</evidence>
<dbReference type="InterPro" id="IPR000534">
    <property type="entry name" value="Semialdehyde_DH_NAD-bd"/>
</dbReference>
<keyword evidence="10" id="KW-0521">NADP</keyword>
<dbReference type="GO" id="GO:0009088">
    <property type="term" value="P:threonine biosynthetic process"/>
    <property type="evidence" value="ECO:0007669"/>
    <property type="project" value="UniProtKB-UniPathway"/>
</dbReference>
<dbReference type="InterPro" id="IPR011534">
    <property type="entry name" value="Asp_ADH_gamma-type"/>
</dbReference>
<reference evidence="19 20" key="1">
    <citation type="journal article" date="2019" name="Environ. Microbiol.">
        <title>Species interactions and distinct microbial communities in high Arctic permafrost affected cryosols are associated with the CH4 and CO2 gas fluxes.</title>
        <authorList>
            <person name="Altshuler I."/>
            <person name="Hamel J."/>
            <person name="Turney S."/>
            <person name="Magnuson E."/>
            <person name="Levesque R."/>
            <person name="Greer C."/>
            <person name="Whyte L.G."/>
        </authorList>
    </citation>
    <scope>NUCLEOTIDE SEQUENCE [LARGE SCALE GENOMIC DNA]</scope>
    <source>
        <strain evidence="19 20">S06.C</strain>
    </source>
</reference>
<dbReference type="PANTHER" id="PTHR46278:SF4">
    <property type="entry name" value="ASPARTATE-SEMIALDEHYDE DEHYDROGENASE"/>
    <property type="match status" value="1"/>
</dbReference>
<keyword evidence="8" id="KW-0028">Amino-acid biosynthesis</keyword>
<dbReference type="RefSeq" id="WP_140843246.1">
    <property type="nucleotide sequence ID" value="NZ_RCZI01000004.1"/>
</dbReference>
<evidence type="ECO:0000256" key="16">
    <source>
        <dbReference type="NCBIfam" id="TIGR01745"/>
    </source>
</evidence>
<dbReference type="CDD" id="cd23938">
    <property type="entry name" value="ASADH_C_bac_like"/>
    <property type="match status" value="1"/>
</dbReference>
<dbReference type="InterPro" id="IPR000319">
    <property type="entry name" value="Asp-semialdehyde_DH_CS"/>
</dbReference>
<evidence type="ECO:0000256" key="7">
    <source>
        <dbReference type="ARBA" id="ARBA00013120"/>
    </source>
</evidence>
<evidence type="ECO:0000256" key="14">
    <source>
        <dbReference type="ARBA" id="ARBA00023167"/>
    </source>
</evidence>
<evidence type="ECO:0000256" key="5">
    <source>
        <dbReference type="ARBA" id="ARBA00010584"/>
    </source>
</evidence>
<dbReference type="CDD" id="cd02314">
    <property type="entry name" value="VcASADH1_like_N"/>
    <property type="match status" value="1"/>
</dbReference>
<dbReference type="GO" id="GO:0009089">
    <property type="term" value="P:lysine biosynthetic process via diaminopimelate"/>
    <property type="evidence" value="ECO:0007669"/>
    <property type="project" value="UniProtKB-UniRule"/>
</dbReference>
<comment type="pathway">
    <text evidence="3">Amino-acid biosynthesis; L-lysine biosynthesis via DAP pathway; (S)-tetrahydrodipicolinate from L-aspartate: step 2/4.</text>
</comment>
<evidence type="ECO:0000256" key="13">
    <source>
        <dbReference type="ARBA" id="ARBA00023154"/>
    </source>
</evidence>
<dbReference type="PANTHER" id="PTHR46278">
    <property type="entry name" value="DEHYDROGENASE, PUTATIVE-RELATED"/>
    <property type="match status" value="1"/>
</dbReference>
<evidence type="ECO:0000256" key="3">
    <source>
        <dbReference type="ARBA" id="ARBA00005076"/>
    </source>
</evidence>
<dbReference type="UniPathway" id="UPA00050">
    <property type="reaction ID" value="UER00463"/>
</dbReference>
<name>A0A502DK28_9BURK</name>
<evidence type="ECO:0000256" key="2">
    <source>
        <dbReference type="ARBA" id="ARBA00005021"/>
    </source>
</evidence>
<evidence type="ECO:0000256" key="12">
    <source>
        <dbReference type="ARBA" id="ARBA00023002"/>
    </source>
</evidence>
<evidence type="ECO:0000256" key="6">
    <source>
        <dbReference type="ARBA" id="ARBA00011738"/>
    </source>
</evidence>
<dbReference type="GO" id="GO:0050661">
    <property type="term" value="F:NADP binding"/>
    <property type="evidence" value="ECO:0007669"/>
    <property type="project" value="InterPro"/>
</dbReference>
<accession>A0A502DK28</accession>
<dbReference type="NCBIfam" id="TIGR01745">
    <property type="entry name" value="asd_gamma"/>
    <property type="match status" value="1"/>
</dbReference>
<evidence type="ECO:0000259" key="18">
    <source>
        <dbReference type="SMART" id="SM00859"/>
    </source>
</evidence>
<sequence>MSKLVGLVGWRGMVGSVLMDRMVAEKDFDLIEPMFFSTSNAGGKAPAMAKNETTLQDAYDIAALKRCDIVITAQGGDYTSSVFPKLRASGWNGHWIDAASTLRMNDDAIIVLDPVNLPVIQKALAKGGRNWIGGNCTVSCMLMGVGALYKAGLVEWMTSMTYQAASGGGAQHMRELLTQFGTLNAEVRTLLDDPKSAILEIDRKVLNKQQNLSASEIANFGAPLGGSLIPWIDKDLGLGKQSDDAEWGMSKEEWKGGAETNKILGQGPGFDIAPVPVDGFCVRIGAMRCHSQALTFKLKKNVPLADIEALIANDNAWAKVVPNTREATVKGLTPVAVTGTMDIPVGRLRKLAMGPEYLGAFTIGDQLLWGAAEPLRRMLRILLEA</sequence>
<comment type="similarity">
    <text evidence="5">Belongs to the aspartate-semialdehyde dehydrogenase family.</text>
</comment>
<evidence type="ECO:0000256" key="8">
    <source>
        <dbReference type="ARBA" id="ARBA00022605"/>
    </source>
</evidence>
<keyword evidence="9" id="KW-0791">Threonine biosynthesis</keyword>
<dbReference type="NCBIfam" id="NF005144">
    <property type="entry name" value="PRK06598.1"/>
    <property type="match status" value="1"/>
</dbReference>
<evidence type="ECO:0000256" key="10">
    <source>
        <dbReference type="ARBA" id="ARBA00022857"/>
    </source>
</evidence>
<dbReference type="InterPro" id="IPR036291">
    <property type="entry name" value="NAD(P)-bd_dom_sf"/>
</dbReference>
<keyword evidence="13" id="KW-0457">Lysine biosynthesis</keyword>
<feature type="active site" description="Acyl-thioester intermediate" evidence="17">
    <location>
        <position position="136"/>
    </location>
</feature>
<organism evidence="19 20">
    <name type="scientific">Variovorax guangxiensis</name>
    <dbReference type="NCBI Taxonomy" id="1775474"/>
    <lineage>
        <taxon>Bacteria</taxon>
        <taxon>Pseudomonadati</taxon>
        <taxon>Pseudomonadota</taxon>
        <taxon>Betaproteobacteria</taxon>
        <taxon>Burkholderiales</taxon>
        <taxon>Comamonadaceae</taxon>
        <taxon>Variovorax</taxon>
    </lineage>
</organism>
<comment type="pathway">
    <text evidence="4">Amino-acid biosynthesis; L-threonine biosynthesis; L-threonine from L-aspartate: step 2/5.</text>
</comment>
<dbReference type="InterPro" id="IPR012280">
    <property type="entry name" value="Semialdhyde_DH_dimer_dom"/>
</dbReference>
<dbReference type="EC" id="1.2.1.11" evidence="7 16"/>
<comment type="pathway">
    <text evidence="2">Amino-acid biosynthesis; L-methionine biosynthesis via de novo pathway; L-homoserine from L-aspartate: step 2/3.</text>
</comment>
<protein>
    <recommendedName>
        <fullName evidence="7 16">Aspartate-semialdehyde dehydrogenase</fullName>
        <ecNumber evidence="7 16">1.2.1.11</ecNumber>
    </recommendedName>
</protein>
<dbReference type="OrthoDB" id="9022717at2"/>
<evidence type="ECO:0000256" key="11">
    <source>
        <dbReference type="ARBA" id="ARBA00022915"/>
    </source>
</evidence>
<dbReference type="GO" id="GO:0009097">
    <property type="term" value="P:isoleucine biosynthetic process"/>
    <property type="evidence" value="ECO:0007669"/>
    <property type="project" value="InterPro"/>
</dbReference>
<dbReference type="GO" id="GO:0004073">
    <property type="term" value="F:aspartate-semialdehyde dehydrogenase activity"/>
    <property type="evidence" value="ECO:0007669"/>
    <property type="project" value="UniProtKB-UniRule"/>
</dbReference>
<evidence type="ECO:0000256" key="15">
    <source>
        <dbReference type="ARBA" id="ARBA00047891"/>
    </source>
</evidence>
<comment type="function">
    <text evidence="1">Catalyzes the NADPH-dependent formation of L-aspartate-semialdehyde (L-ASA) by the reductive dephosphorylation of L-aspartyl-4-phosphate.</text>
</comment>
<evidence type="ECO:0000256" key="1">
    <source>
        <dbReference type="ARBA" id="ARBA00002492"/>
    </source>
</evidence>
<dbReference type="SMART" id="SM00859">
    <property type="entry name" value="Semialdhyde_dh"/>
    <property type="match status" value="1"/>
</dbReference>
<evidence type="ECO:0000256" key="4">
    <source>
        <dbReference type="ARBA" id="ARBA00005097"/>
    </source>
</evidence>
<keyword evidence="14" id="KW-0486">Methionine biosynthesis</keyword>
<dbReference type="GO" id="GO:0046983">
    <property type="term" value="F:protein dimerization activity"/>
    <property type="evidence" value="ECO:0007669"/>
    <property type="project" value="InterPro"/>
</dbReference>
<dbReference type="GO" id="GO:0019877">
    <property type="term" value="P:diaminopimelate biosynthetic process"/>
    <property type="evidence" value="ECO:0007669"/>
    <property type="project" value="UniProtKB-KW"/>
</dbReference>
<dbReference type="PIRSF" id="PIRSF000148">
    <property type="entry name" value="ASA_dh"/>
    <property type="match status" value="1"/>
</dbReference>
<dbReference type="GO" id="GO:0051287">
    <property type="term" value="F:NAD binding"/>
    <property type="evidence" value="ECO:0007669"/>
    <property type="project" value="InterPro"/>
</dbReference>
<dbReference type="EMBL" id="RCZI01000004">
    <property type="protein sequence ID" value="TPG25857.1"/>
    <property type="molecule type" value="Genomic_DNA"/>
</dbReference>
<evidence type="ECO:0000313" key="20">
    <source>
        <dbReference type="Proteomes" id="UP000319212"/>
    </source>
</evidence>
<feature type="active site" description="Proton acceptor" evidence="17">
    <location>
        <position position="290"/>
    </location>
</feature>
<comment type="caution">
    <text evidence="19">The sequence shown here is derived from an EMBL/GenBank/DDBJ whole genome shotgun (WGS) entry which is preliminary data.</text>
</comment>
<dbReference type="Pfam" id="PF02774">
    <property type="entry name" value="Semialdhyde_dhC"/>
    <property type="match status" value="1"/>
</dbReference>
<dbReference type="GO" id="GO:0009086">
    <property type="term" value="P:methionine biosynthetic process"/>
    <property type="evidence" value="ECO:0007669"/>
    <property type="project" value="UniProtKB-KW"/>
</dbReference>
<keyword evidence="12 19" id="KW-0560">Oxidoreductase</keyword>
<dbReference type="UniPathway" id="UPA00034">
    <property type="reaction ID" value="UER00016"/>
</dbReference>
<dbReference type="Proteomes" id="UP000319212">
    <property type="component" value="Unassembled WGS sequence"/>
</dbReference>
<feature type="domain" description="Semialdehyde dehydrogenase NAD-binding" evidence="18">
    <location>
        <begin position="4"/>
        <end position="123"/>
    </location>
</feature>
<evidence type="ECO:0000256" key="9">
    <source>
        <dbReference type="ARBA" id="ARBA00022697"/>
    </source>
</evidence>
<comment type="subunit">
    <text evidence="6">Homodimer.</text>
</comment>
<proteinExistence type="inferred from homology"/>
<dbReference type="UniPathway" id="UPA00051">
    <property type="reaction ID" value="UER00464"/>
</dbReference>
<keyword evidence="11" id="KW-0220">Diaminopimelate biosynthesis</keyword>
<dbReference type="Gene3D" id="3.40.50.720">
    <property type="entry name" value="NAD(P)-binding Rossmann-like Domain"/>
    <property type="match status" value="1"/>
</dbReference>
<gene>
    <name evidence="19" type="primary">asd</name>
    <name evidence="19" type="ORF">EAH82_15700</name>
</gene>
<dbReference type="AlphaFoldDB" id="A0A502DK28"/>
<evidence type="ECO:0000313" key="19">
    <source>
        <dbReference type="EMBL" id="TPG25857.1"/>
    </source>
</evidence>
<dbReference type="SUPFAM" id="SSF51735">
    <property type="entry name" value="NAD(P)-binding Rossmann-fold domains"/>
    <property type="match status" value="1"/>
</dbReference>
<dbReference type="Pfam" id="PF01118">
    <property type="entry name" value="Semialdhyde_dh"/>
    <property type="match status" value="1"/>
</dbReference>